<reference evidence="2" key="1">
    <citation type="submission" date="2023-07" db="EMBL/GenBank/DDBJ databases">
        <title>A chromosome-level genome assembly of Lolium multiflorum.</title>
        <authorList>
            <person name="Chen Y."/>
            <person name="Copetti D."/>
            <person name="Kolliker R."/>
            <person name="Studer B."/>
        </authorList>
    </citation>
    <scope>NUCLEOTIDE SEQUENCE</scope>
    <source>
        <strain evidence="2">02402/16</strain>
        <tissue evidence="2">Leaf</tissue>
    </source>
</reference>
<dbReference type="EMBL" id="JAUUTY010000003">
    <property type="protein sequence ID" value="KAK1670497.1"/>
    <property type="molecule type" value="Genomic_DNA"/>
</dbReference>
<evidence type="ECO:0008006" key="4">
    <source>
        <dbReference type="Google" id="ProtNLM"/>
    </source>
</evidence>
<evidence type="ECO:0000256" key="1">
    <source>
        <dbReference type="SAM" id="MobiDB-lite"/>
    </source>
</evidence>
<feature type="compositionally biased region" description="Basic and acidic residues" evidence="1">
    <location>
        <begin position="194"/>
        <end position="221"/>
    </location>
</feature>
<organism evidence="2 3">
    <name type="scientific">Lolium multiflorum</name>
    <name type="common">Italian ryegrass</name>
    <name type="synonym">Lolium perenne subsp. multiflorum</name>
    <dbReference type="NCBI Taxonomy" id="4521"/>
    <lineage>
        <taxon>Eukaryota</taxon>
        <taxon>Viridiplantae</taxon>
        <taxon>Streptophyta</taxon>
        <taxon>Embryophyta</taxon>
        <taxon>Tracheophyta</taxon>
        <taxon>Spermatophyta</taxon>
        <taxon>Magnoliopsida</taxon>
        <taxon>Liliopsida</taxon>
        <taxon>Poales</taxon>
        <taxon>Poaceae</taxon>
        <taxon>BOP clade</taxon>
        <taxon>Pooideae</taxon>
        <taxon>Poodae</taxon>
        <taxon>Poeae</taxon>
        <taxon>Poeae Chloroplast Group 2 (Poeae type)</taxon>
        <taxon>Loliodinae</taxon>
        <taxon>Loliinae</taxon>
        <taxon>Lolium</taxon>
    </lineage>
</organism>
<feature type="region of interest" description="Disordered" evidence="1">
    <location>
        <begin position="92"/>
        <end position="181"/>
    </location>
</feature>
<dbReference type="AlphaFoldDB" id="A0AAD8T5J3"/>
<gene>
    <name evidence="2" type="ORF">QYE76_058656</name>
</gene>
<name>A0AAD8T5J3_LOLMU</name>
<dbReference type="SUPFAM" id="SSF54928">
    <property type="entry name" value="RNA-binding domain, RBD"/>
    <property type="match status" value="1"/>
</dbReference>
<dbReference type="Proteomes" id="UP001231189">
    <property type="component" value="Unassembled WGS sequence"/>
</dbReference>
<protein>
    <recommendedName>
        <fullName evidence="4">RRM domain-containing protein</fullName>
    </recommendedName>
</protein>
<dbReference type="Gene3D" id="3.30.70.330">
    <property type="match status" value="1"/>
</dbReference>
<evidence type="ECO:0000313" key="3">
    <source>
        <dbReference type="Proteomes" id="UP001231189"/>
    </source>
</evidence>
<dbReference type="InterPro" id="IPR035979">
    <property type="entry name" value="RBD_domain_sf"/>
</dbReference>
<feature type="region of interest" description="Disordered" evidence="1">
    <location>
        <begin position="193"/>
        <end position="224"/>
    </location>
</feature>
<comment type="caution">
    <text evidence="2">The sequence shown here is derived from an EMBL/GenBank/DDBJ whole genome shotgun (WGS) entry which is preliminary data.</text>
</comment>
<dbReference type="PANTHER" id="PTHR21678:SF0">
    <property type="entry name" value="C3H1-TYPE DOMAIN-CONTAINING PROTEIN"/>
    <property type="match status" value="1"/>
</dbReference>
<dbReference type="PANTHER" id="PTHR21678">
    <property type="entry name" value="GROWTH INHIBITION AND DIFFERENTIATION RELATED PROTEIN 88"/>
    <property type="match status" value="1"/>
</dbReference>
<proteinExistence type="predicted"/>
<keyword evidence="3" id="KW-1185">Reference proteome</keyword>
<feature type="compositionally biased region" description="Low complexity" evidence="1">
    <location>
        <begin position="153"/>
        <end position="171"/>
    </location>
</feature>
<accession>A0AAD8T5J3</accession>
<evidence type="ECO:0000313" key="2">
    <source>
        <dbReference type="EMBL" id="KAK1670497.1"/>
    </source>
</evidence>
<dbReference type="InterPro" id="IPR012677">
    <property type="entry name" value="Nucleotide-bd_a/b_plait_sf"/>
</dbReference>
<sequence>MDAAAGGGRWTEEVDDLVDAGDVDGAISLLESVVSNLSTSASPPSPGTDLRLATALGDLAGLHASRGNTLQADAIRSRAIVLRLRAEKAPQALGDHGTVENSSSAEAVAGSKDSEVSANTDEKNEDEDDDWEAIADRGDDTPVRPLGQEARVSSSQKSSTPSSEKSSTPSSGPKRRGRGSFLYDKSVLYSDQCGSERDLDDKGPDPHSGSKDHEDEQENRTGAKRFGTRHVLVLYDFPSSTRTTDLERIFEKFGDHGVAIRWVNDTVALAVFRTPSSANEAQGCVPPRYKVRSLKDDDDLLAKIDGTDLEPPTPRPKTSARTAQRLIAHGMGLKQFTSISAGERKEQEEARRSRITARQAARDDAWVCLDFIVRDVEIGKLVAKNYLVLPTNSSAVCREWYYCIDNFSSFHLQLESIE</sequence>
<dbReference type="InterPro" id="IPR039884">
    <property type="entry name" value="R3HC1/R3HCL"/>
</dbReference>
<dbReference type="GO" id="GO:0003676">
    <property type="term" value="F:nucleic acid binding"/>
    <property type="evidence" value="ECO:0007669"/>
    <property type="project" value="InterPro"/>
</dbReference>
<feature type="compositionally biased region" description="Acidic residues" evidence="1">
    <location>
        <begin position="123"/>
        <end position="133"/>
    </location>
</feature>